<feature type="compositionally biased region" description="Polar residues" evidence="1">
    <location>
        <begin position="171"/>
        <end position="190"/>
    </location>
</feature>
<proteinExistence type="predicted"/>
<organism evidence="2 3">
    <name type="scientific">Haemonchus placei</name>
    <name type="common">Barber's pole worm</name>
    <dbReference type="NCBI Taxonomy" id="6290"/>
    <lineage>
        <taxon>Eukaryota</taxon>
        <taxon>Metazoa</taxon>
        <taxon>Ecdysozoa</taxon>
        <taxon>Nematoda</taxon>
        <taxon>Chromadorea</taxon>
        <taxon>Rhabditida</taxon>
        <taxon>Rhabditina</taxon>
        <taxon>Rhabditomorpha</taxon>
        <taxon>Strongyloidea</taxon>
        <taxon>Trichostrongylidae</taxon>
        <taxon>Haemonchus</taxon>
    </lineage>
</organism>
<dbReference type="OrthoDB" id="5920525at2759"/>
<evidence type="ECO:0000313" key="2">
    <source>
        <dbReference type="EMBL" id="VDO48848.1"/>
    </source>
</evidence>
<dbReference type="SUPFAM" id="SSF56672">
    <property type="entry name" value="DNA/RNA polymerases"/>
    <property type="match status" value="1"/>
</dbReference>
<evidence type="ECO:0000256" key="1">
    <source>
        <dbReference type="SAM" id="MobiDB-lite"/>
    </source>
</evidence>
<name>A0A3P7Z755_HAEPC</name>
<dbReference type="STRING" id="6290.A0A3P7Z755"/>
<dbReference type="EMBL" id="UZAF01018181">
    <property type="protein sequence ID" value="VDO48848.1"/>
    <property type="molecule type" value="Genomic_DNA"/>
</dbReference>
<dbReference type="InterPro" id="IPR043502">
    <property type="entry name" value="DNA/RNA_pol_sf"/>
</dbReference>
<dbReference type="PANTHER" id="PTHR47331:SF5">
    <property type="entry name" value="RIBONUCLEASE H"/>
    <property type="match status" value="1"/>
</dbReference>
<feature type="compositionally biased region" description="Basic and acidic residues" evidence="1">
    <location>
        <begin position="139"/>
        <end position="165"/>
    </location>
</feature>
<gene>
    <name evidence="2" type="ORF">HPLM_LOCUS13369</name>
</gene>
<evidence type="ECO:0000313" key="3">
    <source>
        <dbReference type="Proteomes" id="UP000268014"/>
    </source>
</evidence>
<dbReference type="AlphaFoldDB" id="A0A3P7Z755"/>
<reference evidence="2 3" key="1">
    <citation type="submission" date="2018-11" db="EMBL/GenBank/DDBJ databases">
        <authorList>
            <consortium name="Pathogen Informatics"/>
        </authorList>
    </citation>
    <scope>NUCLEOTIDE SEQUENCE [LARGE SCALE GENOMIC DNA]</scope>
    <source>
        <strain evidence="2 3">MHpl1</strain>
    </source>
</reference>
<dbReference type="Proteomes" id="UP000268014">
    <property type="component" value="Unassembled WGS sequence"/>
</dbReference>
<feature type="compositionally biased region" description="Polar residues" evidence="1">
    <location>
        <begin position="125"/>
        <end position="138"/>
    </location>
</feature>
<accession>A0A3P7Z755</accession>
<keyword evidence="3" id="KW-1185">Reference proteome</keyword>
<protein>
    <recommendedName>
        <fullName evidence="4">Reverse transcriptase domain-containing protein</fullName>
    </recommendedName>
</protein>
<feature type="region of interest" description="Disordered" evidence="1">
    <location>
        <begin position="118"/>
        <end position="193"/>
    </location>
</feature>
<dbReference type="PANTHER" id="PTHR47331">
    <property type="entry name" value="PHD-TYPE DOMAIN-CONTAINING PROTEIN"/>
    <property type="match status" value="1"/>
</dbReference>
<sequence length="456" mass="51386">MTITTFGSETPIQRNYGITNIQLWDRDGYPRRYSVATNEKSVEPMQRSHLSADDGRFLVENDIQLSLSNAYIHPKILLGGSDVFTLLNNEQGAHLTLPTGLIISPSKLKYLVARRAPAPAGTTDVPCNTSTHQTPDHQSLSDERTDSKTNHDRQDEVEDPHHSEVEGLQPRETTTDSPTGSLDPSTTSASLVRRMSTPYPTTKQWPFIYHLETTVAKIQENSELLEQYHGTFMNQLALSIIEEVDPNAQPVGRRVRSLLDQAVITPQNETTKLRVVFDASAHRRGCSSLNSVLHRGPVILPSLYDILLRFRIGKIALTSDVEKAFLQVRLQPQDRDVTGLLWLHCSQAGVSADNIVTYRFTRVTFELSCSPFLLAGTINHNLKNYVDDKRFAKQLHENTYVDNVILTASSTTETSELYQVANEVFNEMNMNLPKFRSNREEVNGRIKRVDLSTRNK</sequence>
<evidence type="ECO:0008006" key="4">
    <source>
        <dbReference type="Google" id="ProtNLM"/>
    </source>
</evidence>